<feature type="region of interest" description="Disordered" evidence="1">
    <location>
        <begin position="38"/>
        <end position="129"/>
    </location>
</feature>
<dbReference type="Gramene" id="TRITD2Av1G085680.2">
    <property type="protein sequence ID" value="TRITD2Av1G085680.2"/>
    <property type="gene ID" value="TRITD2Av1G085680"/>
</dbReference>
<evidence type="ECO:0000256" key="1">
    <source>
        <dbReference type="SAM" id="MobiDB-lite"/>
    </source>
</evidence>
<dbReference type="EMBL" id="LT934113">
    <property type="protein sequence ID" value="VAH29400.1"/>
    <property type="molecule type" value="Genomic_DNA"/>
</dbReference>
<feature type="compositionally biased region" description="Basic residues" evidence="1">
    <location>
        <begin position="108"/>
        <end position="129"/>
    </location>
</feature>
<accession>A0A9R1NQS1</accession>
<evidence type="ECO:0000313" key="3">
    <source>
        <dbReference type="Proteomes" id="UP000324705"/>
    </source>
</evidence>
<reference evidence="2 3" key="1">
    <citation type="submission" date="2017-09" db="EMBL/GenBank/DDBJ databases">
        <authorList>
            <consortium name="International Durum Wheat Genome Sequencing Consortium (IDWGSC)"/>
            <person name="Milanesi L."/>
        </authorList>
    </citation>
    <scope>NUCLEOTIDE SEQUENCE [LARGE SCALE GENOMIC DNA]</scope>
    <source>
        <strain evidence="3">cv. Svevo</strain>
    </source>
</reference>
<organism evidence="2 3">
    <name type="scientific">Triticum turgidum subsp. durum</name>
    <name type="common">Durum wheat</name>
    <name type="synonym">Triticum durum</name>
    <dbReference type="NCBI Taxonomy" id="4567"/>
    <lineage>
        <taxon>Eukaryota</taxon>
        <taxon>Viridiplantae</taxon>
        <taxon>Streptophyta</taxon>
        <taxon>Embryophyta</taxon>
        <taxon>Tracheophyta</taxon>
        <taxon>Spermatophyta</taxon>
        <taxon>Magnoliopsida</taxon>
        <taxon>Liliopsida</taxon>
        <taxon>Poales</taxon>
        <taxon>Poaceae</taxon>
        <taxon>BOP clade</taxon>
        <taxon>Pooideae</taxon>
        <taxon>Triticodae</taxon>
        <taxon>Triticeae</taxon>
        <taxon>Triticinae</taxon>
        <taxon>Triticum</taxon>
    </lineage>
</organism>
<gene>
    <name evidence="2" type="ORF">TRITD_2Av1G085680</name>
</gene>
<dbReference type="AlphaFoldDB" id="A0A9R1NQS1"/>
<evidence type="ECO:0000313" key="2">
    <source>
        <dbReference type="EMBL" id="VAH29400.1"/>
    </source>
</evidence>
<proteinExistence type="predicted"/>
<name>A0A9R1NQS1_TRITD</name>
<dbReference type="Proteomes" id="UP000324705">
    <property type="component" value="Chromosome 2A"/>
</dbReference>
<sequence>MGDAASNHPVLAQSSSDAGRGAATGGFISLDVAALSSLAGDGPETTPAAPPASTPRTPRVVRSLSRKGSERKQADGDAATGTIGGGVQRGDLDSALLHPFHEQDGQRRKQHGSRQRCTVKHQPHSAKRFSRVHRRAGFSTCDL</sequence>
<protein>
    <submittedName>
        <fullName evidence="2">Uncharacterized protein</fullName>
    </submittedName>
</protein>
<feature type="region of interest" description="Disordered" evidence="1">
    <location>
        <begin position="1"/>
        <end position="24"/>
    </location>
</feature>
<keyword evidence="3" id="KW-1185">Reference proteome</keyword>